<feature type="region of interest" description="Disordered" evidence="1">
    <location>
        <begin position="161"/>
        <end position="198"/>
    </location>
</feature>
<name>A0A2U2NBR7_9BIFI</name>
<keyword evidence="2" id="KW-0812">Transmembrane</keyword>
<organism evidence="4 5">
    <name type="scientific">Bifidobacterium callitrichidarum</name>
    <dbReference type="NCBI Taxonomy" id="2052941"/>
    <lineage>
        <taxon>Bacteria</taxon>
        <taxon>Bacillati</taxon>
        <taxon>Actinomycetota</taxon>
        <taxon>Actinomycetes</taxon>
        <taxon>Bifidobacteriales</taxon>
        <taxon>Bifidobacteriaceae</taxon>
        <taxon>Bifidobacterium</taxon>
    </lineage>
</organism>
<evidence type="ECO:0000313" key="5">
    <source>
        <dbReference type="Proteomes" id="UP000245876"/>
    </source>
</evidence>
<evidence type="ECO:0000256" key="2">
    <source>
        <dbReference type="SAM" id="Phobius"/>
    </source>
</evidence>
<evidence type="ECO:0000256" key="1">
    <source>
        <dbReference type="SAM" id="MobiDB-lite"/>
    </source>
</evidence>
<dbReference type="Proteomes" id="UP000245876">
    <property type="component" value="Unassembled WGS sequence"/>
</dbReference>
<keyword evidence="2" id="KW-1133">Transmembrane helix</keyword>
<dbReference type="RefSeq" id="WP_109056419.1">
    <property type="nucleotide sequence ID" value="NZ_QFFM01000004.1"/>
</dbReference>
<feature type="transmembrane region" description="Helical" evidence="2">
    <location>
        <begin position="134"/>
        <end position="155"/>
    </location>
</feature>
<accession>A0A2U2NBR7</accession>
<feature type="region of interest" description="Disordered" evidence="1">
    <location>
        <begin position="33"/>
        <end position="130"/>
    </location>
</feature>
<keyword evidence="2" id="KW-0472">Membrane</keyword>
<keyword evidence="5" id="KW-1185">Reference proteome</keyword>
<reference evidence="4 5" key="1">
    <citation type="journal article" date="2018" name="Int. J. Syst. Evol. Microbiol.">
        <title>Bifidobacterium callitrichidarum sp. nov. from the faeces of the emperor tamarin (Saguinus imperator).</title>
        <authorList>
            <person name="Modesto M."/>
            <person name="Michelini S."/>
            <person name="Sansosti M.C."/>
            <person name="De Filippo C."/>
            <person name="Cavalieri D."/>
            <person name="Qvirist L."/>
            <person name="Andlid T."/>
            <person name="Spiezio C."/>
            <person name="Sandri C."/>
            <person name="Pascarelli S."/>
            <person name="Sgorbati B."/>
            <person name="Mattarelli P."/>
        </authorList>
    </citation>
    <scope>NUCLEOTIDE SEQUENCE [LARGE SCALE GENOMIC DNA]</scope>
    <source>
        <strain evidence="4 5">TRI 5</strain>
    </source>
</reference>
<evidence type="ECO:0000259" key="3">
    <source>
        <dbReference type="Pfam" id="PF13240"/>
    </source>
</evidence>
<protein>
    <recommendedName>
        <fullName evidence="3">Zinc-ribbon domain-containing protein</fullName>
    </recommendedName>
</protein>
<gene>
    <name evidence="4" type="ORF">DF196_03050</name>
</gene>
<dbReference type="EMBL" id="QFFM01000004">
    <property type="protein sequence ID" value="PWG66596.1"/>
    <property type="molecule type" value="Genomic_DNA"/>
</dbReference>
<dbReference type="OrthoDB" id="3252967at2"/>
<comment type="caution">
    <text evidence="4">The sequence shown here is derived from an EMBL/GenBank/DDBJ whole genome shotgun (WGS) entry which is preliminary data.</text>
</comment>
<sequence>MSMFCHKCGARMPEDSVFCPKCGIPVPGLNDSAVPPAGAQTTPSTVPPAVQAGRMPQPQAMQQTHYGPNPTAPMYLPPIQSYETSSGTSPSDDSSSNPHWWGNGGDNPQRKTKKTDFSLSSRTATKSPHRKRNAVIDAIFVAAAIAAIVAVAFFIDPYHQSSNDSPHTSESDSSDTGTQSNDDTGDSSTTGDGSVIDSILNECPSADETTSLTSSSGFNPSSIDGQSYALLSFHNDNNASAGLGPVLTCVARETGTTSNAGGAINDTLKLYMDLFNIGMKNPNVTNPNDMPAYSVGDGSVSARCSLNMQSMWTVCALTSSGSDDSSSSDE</sequence>
<dbReference type="AlphaFoldDB" id="A0A2U2NBR7"/>
<dbReference type="Pfam" id="PF13240">
    <property type="entry name" value="Zn_Ribbon_1"/>
    <property type="match status" value="1"/>
</dbReference>
<feature type="compositionally biased region" description="Low complexity" evidence="1">
    <location>
        <begin position="84"/>
        <end position="96"/>
    </location>
</feature>
<feature type="compositionally biased region" description="Low complexity" evidence="1">
    <location>
        <begin position="174"/>
        <end position="198"/>
    </location>
</feature>
<proteinExistence type="predicted"/>
<feature type="compositionally biased region" description="Polar residues" evidence="1">
    <location>
        <begin position="117"/>
        <end position="126"/>
    </location>
</feature>
<feature type="domain" description="Zinc-ribbon" evidence="3">
    <location>
        <begin position="4"/>
        <end position="25"/>
    </location>
</feature>
<evidence type="ECO:0000313" key="4">
    <source>
        <dbReference type="EMBL" id="PWG66596.1"/>
    </source>
</evidence>
<dbReference type="InterPro" id="IPR026870">
    <property type="entry name" value="Zinc_ribbon_dom"/>
</dbReference>